<feature type="region of interest" description="Disordered" evidence="1">
    <location>
        <begin position="50"/>
        <end position="73"/>
    </location>
</feature>
<proteinExistence type="predicted"/>
<reference evidence="2 3" key="1">
    <citation type="submission" date="2015-03" db="EMBL/GenBank/DDBJ databases">
        <authorList>
            <person name="Zheng J."/>
            <person name="Ganezle M."/>
        </authorList>
    </citation>
    <scope>NUCLEOTIDE SEQUENCE [LARGE SCALE GENOMIC DNA]</scope>
    <source>
        <strain evidence="2 3">LP38</strain>
    </source>
</reference>
<sequence>MTHNGNLGPTPWVLFLWVQVAGRCTPASKLAEVGTILKLRQKRGSPELGLGVIRQGTPNNTNFTTASKSPLFR</sequence>
<dbReference type="PATRIC" id="fig|216463.3.peg.163"/>
<comment type="caution">
    <text evidence="2">The sequence shown here is derived from an EMBL/GenBank/DDBJ whole genome shotgun (WGS) entry which is preliminary data.</text>
</comment>
<accession>A0A0F3RT07</accession>
<dbReference type="Proteomes" id="UP000033491">
    <property type="component" value="Unassembled WGS sequence"/>
</dbReference>
<dbReference type="EMBL" id="JZCR01000011">
    <property type="protein sequence ID" value="KJW13153.1"/>
    <property type="molecule type" value="Genomic_DNA"/>
</dbReference>
<evidence type="ECO:0000313" key="3">
    <source>
        <dbReference type="Proteomes" id="UP000033491"/>
    </source>
</evidence>
<evidence type="ECO:0000313" key="2">
    <source>
        <dbReference type="EMBL" id="KJW13153.1"/>
    </source>
</evidence>
<organism evidence="2 3">
    <name type="scientific">Levilactobacillus spicheri</name>
    <dbReference type="NCBI Taxonomy" id="216463"/>
    <lineage>
        <taxon>Bacteria</taxon>
        <taxon>Bacillati</taxon>
        <taxon>Bacillota</taxon>
        <taxon>Bacilli</taxon>
        <taxon>Lactobacillales</taxon>
        <taxon>Lactobacillaceae</taxon>
        <taxon>Levilactobacillus</taxon>
    </lineage>
</organism>
<dbReference type="AlphaFoldDB" id="A0A0F3RT07"/>
<name>A0A0F3RT07_9LACO</name>
<dbReference type="STRING" id="216463.VC81_05295"/>
<gene>
    <name evidence="2" type="ORF">VC81_05295</name>
</gene>
<protein>
    <submittedName>
        <fullName evidence="2">Uncharacterized protein</fullName>
    </submittedName>
</protein>
<evidence type="ECO:0000256" key="1">
    <source>
        <dbReference type="SAM" id="MobiDB-lite"/>
    </source>
</evidence>
<feature type="compositionally biased region" description="Polar residues" evidence="1">
    <location>
        <begin position="56"/>
        <end position="73"/>
    </location>
</feature>